<dbReference type="InterPro" id="IPR036866">
    <property type="entry name" value="RibonucZ/Hydroxyglut_hydro"/>
</dbReference>
<accession>A0A975EQJ5</accession>
<dbReference type="Proteomes" id="UP000665026">
    <property type="component" value="Chromosome"/>
</dbReference>
<dbReference type="KEGG" id="cact:HZ995_03080"/>
<dbReference type="InterPro" id="IPR032282">
    <property type="entry name" value="HAGH_C"/>
</dbReference>
<dbReference type="InterPro" id="IPR017782">
    <property type="entry name" value="Hydroxyacylglutathione_Hdrlase"/>
</dbReference>
<keyword evidence="4 7" id="KW-0479">Metal-binding</keyword>
<feature type="binding site" evidence="7">
    <location>
        <position position="63"/>
    </location>
    <ligand>
        <name>Zn(2+)</name>
        <dbReference type="ChEBI" id="CHEBI:29105"/>
        <label>2</label>
    </ligand>
</feature>
<dbReference type="EMBL" id="CP060010">
    <property type="protein sequence ID" value="QTN36518.1"/>
    <property type="molecule type" value="Genomic_DNA"/>
</dbReference>
<name>A0A975EQJ5_9RHOB</name>
<comment type="function">
    <text evidence="7">Thiolesterase that catalyzes the hydrolysis of S-D-lactoyl-glutathione to form glutathione and D-lactic acid.</text>
</comment>
<dbReference type="EC" id="3.1.2.6" evidence="7"/>
<dbReference type="NCBIfam" id="TIGR03413">
    <property type="entry name" value="GSH_gloB"/>
    <property type="match status" value="1"/>
</dbReference>
<keyword evidence="6 7" id="KW-0862">Zinc</keyword>
<dbReference type="CDD" id="cd07723">
    <property type="entry name" value="hydroxyacylglutathione_hydrolase_MBL-fold"/>
    <property type="match status" value="1"/>
</dbReference>
<dbReference type="GO" id="GO:0019243">
    <property type="term" value="P:methylglyoxal catabolic process to D-lactate via S-lactoyl-glutathione"/>
    <property type="evidence" value="ECO:0007669"/>
    <property type="project" value="UniProtKB-UniRule"/>
</dbReference>
<organism evidence="9 10">
    <name type="scientific">Cognatishimia activa</name>
    <dbReference type="NCBI Taxonomy" id="1715691"/>
    <lineage>
        <taxon>Bacteria</taxon>
        <taxon>Pseudomonadati</taxon>
        <taxon>Pseudomonadota</taxon>
        <taxon>Alphaproteobacteria</taxon>
        <taxon>Rhodobacterales</taxon>
        <taxon>Paracoccaceae</taxon>
        <taxon>Cognatishimia</taxon>
    </lineage>
</organism>
<dbReference type="GO" id="GO:0004416">
    <property type="term" value="F:hydroxyacylglutathione hydrolase activity"/>
    <property type="evidence" value="ECO:0007669"/>
    <property type="project" value="UniProtKB-UniRule"/>
</dbReference>
<dbReference type="SMART" id="SM00849">
    <property type="entry name" value="Lactamase_B"/>
    <property type="match status" value="1"/>
</dbReference>
<feature type="domain" description="Metallo-beta-lactamase" evidence="8">
    <location>
        <begin position="16"/>
        <end position="174"/>
    </location>
</feature>
<dbReference type="RefSeq" id="WP_209357217.1">
    <property type="nucleotide sequence ID" value="NZ_CP060010.1"/>
</dbReference>
<evidence type="ECO:0000256" key="5">
    <source>
        <dbReference type="ARBA" id="ARBA00022801"/>
    </source>
</evidence>
<feature type="binding site" evidence="7">
    <location>
        <position position="136"/>
    </location>
    <ligand>
        <name>Zn(2+)</name>
        <dbReference type="ChEBI" id="CHEBI:29105"/>
        <label>2</label>
    </ligand>
</feature>
<proteinExistence type="inferred from homology"/>
<feature type="binding site" evidence="7">
    <location>
        <position position="117"/>
    </location>
    <ligand>
        <name>Zn(2+)</name>
        <dbReference type="ChEBI" id="CHEBI:29105"/>
        <label>1</label>
    </ligand>
</feature>
<dbReference type="AlphaFoldDB" id="A0A975EQJ5"/>
<comment type="pathway">
    <text evidence="2 7">Secondary metabolite metabolism; methylglyoxal degradation; (R)-lactate from methylglyoxal: step 2/2.</text>
</comment>
<evidence type="ECO:0000259" key="8">
    <source>
        <dbReference type="SMART" id="SM00849"/>
    </source>
</evidence>
<comment type="cofactor">
    <cofactor evidence="7">
        <name>Zn(2+)</name>
        <dbReference type="ChEBI" id="CHEBI:29105"/>
    </cofactor>
    <text evidence="7">Binds 2 Zn(2+) ions per subunit.</text>
</comment>
<dbReference type="Pfam" id="PF16123">
    <property type="entry name" value="HAGH_C"/>
    <property type="match status" value="1"/>
</dbReference>
<evidence type="ECO:0000256" key="7">
    <source>
        <dbReference type="HAMAP-Rule" id="MF_01374"/>
    </source>
</evidence>
<feature type="binding site" evidence="7">
    <location>
        <position position="174"/>
    </location>
    <ligand>
        <name>Zn(2+)</name>
        <dbReference type="ChEBI" id="CHEBI:29105"/>
        <label>2</label>
    </ligand>
</feature>
<dbReference type="SUPFAM" id="SSF56281">
    <property type="entry name" value="Metallo-hydrolase/oxidoreductase"/>
    <property type="match status" value="1"/>
</dbReference>
<comment type="similarity">
    <text evidence="3 7">Belongs to the metallo-beta-lactamase superfamily. Glyoxalase II family.</text>
</comment>
<feature type="binding site" evidence="7">
    <location>
        <position position="59"/>
    </location>
    <ligand>
        <name>Zn(2+)</name>
        <dbReference type="ChEBI" id="CHEBI:29105"/>
        <label>1</label>
    </ligand>
</feature>
<evidence type="ECO:0000256" key="2">
    <source>
        <dbReference type="ARBA" id="ARBA00004963"/>
    </source>
</evidence>
<dbReference type="HAMAP" id="MF_01374">
    <property type="entry name" value="Glyoxalase_2"/>
    <property type="match status" value="1"/>
</dbReference>
<dbReference type="InterPro" id="IPR050110">
    <property type="entry name" value="Glyoxalase_II_hydrolase"/>
</dbReference>
<evidence type="ECO:0000256" key="6">
    <source>
        <dbReference type="ARBA" id="ARBA00022833"/>
    </source>
</evidence>
<evidence type="ECO:0000313" key="10">
    <source>
        <dbReference type="Proteomes" id="UP000665026"/>
    </source>
</evidence>
<comment type="subunit">
    <text evidence="7">Monomer.</text>
</comment>
<gene>
    <name evidence="7 9" type="primary">gloB</name>
    <name evidence="9" type="ORF">HZ995_03080</name>
</gene>
<feature type="binding site" evidence="7">
    <location>
        <position position="61"/>
    </location>
    <ligand>
        <name>Zn(2+)</name>
        <dbReference type="ChEBI" id="CHEBI:29105"/>
        <label>1</label>
    </ligand>
</feature>
<dbReference type="InterPro" id="IPR001279">
    <property type="entry name" value="Metallo-B-lactamas"/>
</dbReference>
<protein>
    <recommendedName>
        <fullName evidence="7">Hydroxyacylglutathione hydrolase</fullName>
        <ecNumber evidence="7">3.1.2.6</ecNumber>
    </recommendedName>
    <alternativeName>
        <fullName evidence="7">Glyoxalase II</fullName>
        <shortName evidence="7">Glx II</shortName>
    </alternativeName>
</protein>
<sequence length="258" mass="27705">MPLEIVTLPTLTGSMNNYNFLIHDTDTGQTALVDAPEDDGISAELKRRGWGLDVILLTHHHWDHIDGAAALSSEFDAKIIGAAQDAHRLPPLAQEVSTGESFELFGREVQVIDVPGHTVGHVAFYMPSENALFSGDSLMALGCGRLFEGTPAQMYDTLTTLSALPADTVIYSGHEYTADNADFAMSIEPGNEALQNRVAAVKQARAANNPTVPSLLSDELATNPFLRSTSPEVQATVGLSGADPDAVFAEVRKRKDNF</sequence>
<dbReference type="PANTHER" id="PTHR43705:SF1">
    <property type="entry name" value="HYDROXYACYLGLUTATHIONE HYDROLASE GLOB"/>
    <property type="match status" value="1"/>
</dbReference>
<evidence type="ECO:0000256" key="3">
    <source>
        <dbReference type="ARBA" id="ARBA00006759"/>
    </source>
</evidence>
<dbReference type="Gene3D" id="3.60.15.10">
    <property type="entry name" value="Ribonuclease Z/Hydroxyacylglutathione hydrolase-like"/>
    <property type="match status" value="1"/>
</dbReference>
<evidence type="ECO:0000256" key="4">
    <source>
        <dbReference type="ARBA" id="ARBA00022723"/>
    </source>
</evidence>
<dbReference type="Pfam" id="PF00753">
    <property type="entry name" value="Lactamase_B"/>
    <property type="match status" value="1"/>
</dbReference>
<dbReference type="PIRSF" id="PIRSF005457">
    <property type="entry name" value="Glx"/>
    <property type="match status" value="1"/>
</dbReference>
<dbReference type="InterPro" id="IPR035680">
    <property type="entry name" value="Clx_II_MBL"/>
</dbReference>
<dbReference type="PANTHER" id="PTHR43705">
    <property type="entry name" value="HYDROXYACYLGLUTATHIONE HYDROLASE"/>
    <property type="match status" value="1"/>
</dbReference>
<dbReference type="GO" id="GO:0046872">
    <property type="term" value="F:metal ion binding"/>
    <property type="evidence" value="ECO:0007669"/>
    <property type="project" value="UniProtKB-KW"/>
</dbReference>
<comment type="catalytic activity">
    <reaction evidence="1 7">
        <text>an S-(2-hydroxyacyl)glutathione + H2O = a 2-hydroxy carboxylate + glutathione + H(+)</text>
        <dbReference type="Rhea" id="RHEA:21864"/>
        <dbReference type="ChEBI" id="CHEBI:15377"/>
        <dbReference type="ChEBI" id="CHEBI:15378"/>
        <dbReference type="ChEBI" id="CHEBI:57925"/>
        <dbReference type="ChEBI" id="CHEBI:58896"/>
        <dbReference type="ChEBI" id="CHEBI:71261"/>
        <dbReference type="EC" id="3.1.2.6"/>
    </reaction>
</comment>
<reference evidence="9" key="1">
    <citation type="submission" date="2020-07" db="EMBL/GenBank/DDBJ databases">
        <title>Genome sequences of bacteria associated with the marine, planktonic diatom Thalassiosira profunda strain ECT2AJA-044.</title>
        <authorList>
            <person name="Gargas C.B."/>
            <person name="Roberts W.R."/>
            <person name="Alverson A.J."/>
        </authorList>
    </citation>
    <scope>NUCLEOTIDE SEQUENCE</scope>
    <source>
        <strain evidence="9">ECT2AJA-044</strain>
    </source>
</reference>
<evidence type="ECO:0000256" key="1">
    <source>
        <dbReference type="ARBA" id="ARBA00001623"/>
    </source>
</evidence>
<feature type="binding site" evidence="7">
    <location>
        <position position="136"/>
    </location>
    <ligand>
        <name>Zn(2+)</name>
        <dbReference type="ChEBI" id="CHEBI:29105"/>
        <label>1</label>
    </ligand>
</feature>
<keyword evidence="5 7" id="KW-0378">Hydrolase</keyword>
<evidence type="ECO:0000313" key="9">
    <source>
        <dbReference type="EMBL" id="QTN36518.1"/>
    </source>
</evidence>
<feature type="binding site" evidence="7">
    <location>
        <position position="64"/>
    </location>
    <ligand>
        <name>Zn(2+)</name>
        <dbReference type="ChEBI" id="CHEBI:29105"/>
        <label>2</label>
    </ligand>
</feature>